<reference evidence="1" key="1">
    <citation type="journal article" date="2019" name="bioRxiv">
        <title>The Genome of the Zebra Mussel, Dreissena polymorpha: A Resource for Invasive Species Research.</title>
        <authorList>
            <person name="McCartney M.A."/>
            <person name="Auch B."/>
            <person name="Kono T."/>
            <person name="Mallez S."/>
            <person name="Zhang Y."/>
            <person name="Obille A."/>
            <person name="Becker A."/>
            <person name="Abrahante J.E."/>
            <person name="Garbe J."/>
            <person name="Badalamenti J.P."/>
            <person name="Herman A."/>
            <person name="Mangelson H."/>
            <person name="Liachko I."/>
            <person name="Sullivan S."/>
            <person name="Sone E.D."/>
            <person name="Koren S."/>
            <person name="Silverstein K.A.T."/>
            <person name="Beckman K.B."/>
            <person name="Gohl D.M."/>
        </authorList>
    </citation>
    <scope>NUCLEOTIDE SEQUENCE</scope>
    <source>
        <strain evidence="1">Duluth1</strain>
        <tissue evidence="1">Whole animal</tissue>
    </source>
</reference>
<name>A0A9D4CIE3_DREPO</name>
<sequence length="86" mass="9693">MHLFSNLWIPKDFAKVLDTLASVVKDMFIEVCSKDPRKNNPNAETTFTYSSTTNVESERRTAFTLIESVTAISKLPCIYVVSCSQI</sequence>
<dbReference type="EMBL" id="JAIWYP010000012">
    <property type="protein sequence ID" value="KAH3725048.1"/>
    <property type="molecule type" value="Genomic_DNA"/>
</dbReference>
<dbReference type="AlphaFoldDB" id="A0A9D4CIE3"/>
<dbReference type="Proteomes" id="UP000828390">
    <property type="component" value="Unassembled WGS sequence"/>
</dbReference>
<protein>
    <submittedName>
        <fullName evidence="1">Uncharacterized protein</fullName>
    </submittedName>
</protein>
<keyword evidence="2" id="KW-1185">Reference proteome</keyword>
<evidence type="ECO:0000313" key="1">
    <source>
        <dbReference type="EMBL" id="KAH3725048.1"/>
    </source>
</evidence>
<gene>
    <name evidence="1" type="ORF">DPMN_050877</name>
</gene>
<evidence type="ECO:0000313" key="2">
    <source>
        <dbReference type="Proteomes" id="UP000828390"/>
    </source>
</evidence>
<reference evidence="1" key="2">
    <citation type="submission" date="2020-11" db="EMBL/GenBank/DDBJ databases">
        <authorList>
            <person name="McCartney M.A."/>
            <person name="Auch B."/>
            <person name="Kono T."/>
            <person name="Mallez S."/>
            <person name="Becker A."/>
            <person name="Gohl D.M."/>
            <person name="Silverstein K.A.T."/>
            <person name="Koren S."/>
            <person name="Bechman K.B."/>
            <person name="Herman A."/>
            <person name="Abrahante J.E."/>
            <person name="Garbe J."/>
        </authorList>
    </citation>
    <scope>NUCLEOTIDE SEQUENCE</scope>
    <source>
        <strain evidence="1">Duluth1</strain>
        <tissue evidence="1">Whole animal</tissue>
    </source>
</reference>
<proteinExistence type="predicted"/>
<comment type="caution">
    <text evidence="1">The sequence shown here is derived from an EMBL/GenBank/DDBJ whole genome shotgun (WGS) entry which is preliminary data.</text>
</comment>
<organism evidence="1 2">
    <name type="scientific">Dreissena polymorpha</name>
    <name type="common">Zebra mussel</name>
    <name type="synonym">Mytilus polymorpha</name>
    <dbReference type="NCBI Taxonomy" id="45954"/>
    <lineage>
        <taxon>Eukaryota</taxon>
        <taxon>Metazoa</taxon>
        <taxon>Spiralia</taxon>
        <taxon>Lophotrochozoa</taxon>
        <taxon>Mollusca</taxon>
        <taxon>Bivalvia</taxon>
        <taxon>Autobranchia</taxon>
        <taxon>Heteroconchia</taxon>
        <taxon>Euheterodonta</taxon>
        <taxon>Imparidentia</taxon>
        <taxon>Neoheterodontei</taxon>
        <taxon>Myida</taxon>
        <taxon>Dreissenoidea</taxon>
        <taxon>Dreissenidae</taxon>
        <taxon>Dreissena</taxon>
    </lineage>
</organism>
<accession>A0A9D4CIE3</accession>